<evidence type="ECO:0000256" key="6">
    <source>
        <dbReference type="ARBA" id="ARBA00022741"/>
    </source>
</evidence>
<keyword evidence="9" id="KW-0472">Membrane</keyword>
<evidence type="ECO:0000256" key="8">
    <source>
        <dbReference type="ARBA" id="ARBA00022842"/>
    </source>
</evidence>
<evidence type="ECO:0000256" key="9">
    <source>
        <dbReference type="SAM" id="Phobius"/>
    </source>
</evidence>
<evidence type="ECO:0008006" key="14">
    <source>
        <dbReference type="Google" id="ProtNLM"/>
    </source>
</evidence>
<comment type="cofactor">
    <cofactor evidence="1">
        <name>Mg(2+)</name>
        <dbReference type="ChEBI" id="CHEBI:18420"/>
    </cofactor>
</comment>
<dbReference type="Pfam" id="PF03281">
    <property type="entry name" value="Mab-21"/>
    <property type="match status" value="1"/>
</dbReference>
<dbReference type="InterPro" id="IPR046906">
    <property type="entry name" value="Mab-21_HhH/H2TH-like"/>
</dbReference>
<evidence type="ECO:0000256" key="4">
    <source>
        <dbReference type="ARBA" id="ARBA00022695"/>
    </source>
</evidence>
<dbReference type="PANTHER" id="PTHR10656">
    <property type="entry name" value="CELL FATE DETERMINING PROTEIN MAB21-RELATED"/>
    <property type="match status" value="1"/>
</dbReference>
<dbReference type="RefSeq" id="XP_066919699.1">
    <property type="nucleotide sequence ID" value="XM_067063598.1"/>
</dbReference>
<evidence type="ECO:0000259" key="10">
    <source>
        <dbReference type="Pfam" id="PF03281"/>
    </source>
</evidence>
<feature type="transmembrane region" description="Helical" evidence="9">
    <location>
        <begin position="73"/>
        <end position="99"/>
    </location>
</feature>
<dbReference type="GO" id="GO:0016779">
    <property type="term" value="F:nucleotidyltransferase activity"/>
    <property type="evidence" value="ECO:0007669"/>
    <property type="project" value="UniProtKB-KW"/>
</dbReference>
<dbReference type="OrthoDB" id="5960251at2759"/>
<protein>
    <recommendedName>
        <fullName evidence="14">Mab-21-like nucleotidyltransferase domain-containing protein</fullName>
    </recommendedName>
</protein>
<dbReference type="EnsemblMetazoa" id="CLYHEMT018952.1">
    <property type="protein sequence ID" value="CLYHEMP018952.1"/>
    <property type="gene ID" value="CLYHEMG018952"/>
</dbReference>
<feature type="transmembrane region" description="Helical" evidence="9">
    <location>
        <begin position="111"/>
        <end position="132"/>
    </location>
</feature>
<evidence type="ECO:0000256" key="1">
    <source>
        <dbReference type="ARBA" id="ARBA00001946"/>
    </source>
</evidence>
<proteinExistence type="inferred from homology"/>
<dbReference type="GeneID" id="136807029"/>
<accession>A0A7M5X7E6</accession>
<keyword evidence="6" id="KW-0547">Nucleotide-binding</keyword>
<evidence type="ECO:0000256" key="7">
    <source>
        <dbReference type="ARBA" id="ARBA00022840"/>
    </source>
</evidence>
<dbReference type="Pfam" id="PF20266">
    <property type="entry name" value="Mab-21_C"/>
    <property type="match status" value="1"/>
</dbReference>
<feature type="domain" description="Mab-21-like HhH/H2TH-like" evidence="11">
    <location>
        <begin position="424"/>
        <end position="516"/>
    </location>
</feature>
<evidence type="ECO:0000256" key="5">
    <source>
        <dbReference type="ARBA" id="ARBA00022723"/>
    </source>
</evidence>
<keyword evidence="9" id="KW-1133">Transmembrane helix</keyword>
<dbReference type="InterPro" id="IPR024810">
    <property type="entry name" value="MAB21L/cGLR"/>
</dbReference>
<dbReference type="GO" id="GO:0046872">
    <property type="term" value="F:metal ion binding"/>
    <property type="evidence" value="ECO:0007669"/>
    <property type="project" value="UniProtKB-KW"/>
</dbReference>
<dbReference type="AlphaFoldDB" id="A0A7M5X7E6"/>
<keyword evidence="7" id="KW-0067">ATP-binding</keyword>
<keyword evidence="5" id="KW-0479">Metal-binding</keyword>
<evidence type="ECO:0000313" key="12">
    <source>
        <dbReference type="EnsemblMetazoa" id="CLYHEMP018952.1"/>
    </source>
</evidence>
<dbReference type="Proteomes" id="UP000594262">
    <property type="component" value="Unplaced"/>
</dbReference>
<keyword evidence="8" id="KW-0460">Magnesium</keyword>
<evidence type="ECO:0000256" key="3">
    <source>
        <dbReference type="ARBA" id="ARBA00022679"/>
    </source>
</evidence>
<keyword evidence="13" id="KW-1185">Reference proteome</keyword>
<dbReference type="PANTHER" id="PTHR10656:SF42">
    <property type="entry name" value="CYCLIC GMP-AMP SYNTHASE-LIKE PROTEIN-RELATED"/>
    <property type="match status" value="1"/>
</dbReference>
<keyword evidence="9" id="KW-0812">Transmembrane</keyword>
<evidence type="ECO:0000259" key="11">
    <source>
        <dbReference type="Pfam" id="PF20266"/>
    </source>
</evidence>
<sequence>MYLLLNFTNTTNSSALDSDDADTLNGGVIYLYNVLAQCGCIFSVLMFLSILLELKLFKVNIWQALAIEKVSCFIVYYNILLIIMLILMVIILLPIFHFAAKLDVYSYKISLVINCSMYLIALVLLLTLNYFCNLVCRKRAKQSKLTLNEKLEIVDEHIPDMTGLEQNKEESESKLIPLLIPLLKEVSEVFHKESTVLVPILTGSVAERFSVPLSSVDGKYWGMTRFNAHDRHAILSDHDFLIEYASVRASFNHGCDIRIETQSVNLNPGFVKLHDSSGSVISAKEVKTRIQEAVMKIDIRVIDGFDSFESRPYGAFPNTFIVGGYSSISQKGPAICLNYHILEKQFFYADLTFGIPCPGEWPFSSNWPVRTRKWPPSADVHRIVDMGFHFVPKSQVTDMEGVTWRYSFSLAEVELSRLISPVARKCFIALKIIGKDFLKQCCKNFKSYHMKTIFMYTLENTDPARWNDNHIETLFDMCLNDVINAVKIKNCPHFWIQDVNLFDNLTNEDFSKLENILMKIKNVQKIISRV</sequence>
<name>A0A7M5X7E6_9CNID</name>
<reference evidence="12" key="1">
    <citation type="submission" date="2021-01" db="UniProtKB">
        <authorList>
            <consortium name="EnsemblMetazoa"/>
        </authorList>
    </citation>
    <scope>IDENTIFICATION</scope>
</reference>
<dbReference type="SMART" id="SM01265">
    <property type="entry name" value="Mab-21"/>
    <property type="match status" value="1"/>
</dbReference>
<comment type="similarity">
    <text evidence="2">Belongs to the mab-21 family.</text>
</comment>
<feature type="transmembrane region" description="Helical" evidence="9">
    <location>
        <begin position="29"/>
        <end position="52"/>
    </location>
</feature>
<keyword evidence="3" id="KW-0808">Transferase</keyword>
<keyword evidence="4" id="KW-0548">Nucleotidyltransferase</keyword>
<organism evidence="12 13">
    <name type="scientific">Clytia hemisphaerica</name>
    <dbReference type="NCBI Taxonomy" id="252671"/>
    <lineage>
        <taxon>Eukaryota</taxon>
        <taxon>Metazoa</taxon>
        <taxon>Cnidaria</taxon>
        <taxon>Hydrozoa</taxon>
        <taxon>Hydroidolina</taxon>
        <taxon>Leptothecata</taxon>
        <taxon>Obeliida</taxon>
        <taxon>Clytiidae</taxon>
        <taxon>Clytia</taxon>
    </lineage>
</organism>
<dbReference type="GO" id="GO:0005524">
    <property type="term" value="F:ATP binding"/>
    <property type="evidence" value="ECO:0007669"/>
    <property type="project" value="UniProtKB-KW"/>
</dbReference>
<dbReference type="InterPro" id="IPR046903">
    <property type="entry name" value="Mab-21-like_nuc_Trfase"/>
</dbReference>
<dbReference type="Gene3D" id="1.10.1410.40">
    <property type="match status" value="1"/>
</dbReference>
<evidence type="ECO:0000313" key="13">
    <source>
        <dbReference type="Proteomes" id="UP000594262"/>
    </source>
</evidence>
<evidence type="ECO:0000256" key="2">
    <source>
        <dbReference type="ARBA" id="ARBA00008307"/>
    </source>
</evidence>
<feature type="domain" description="Mab-21-like nucleotidyltransferase" evidence="10">
    <location>
        <begin position="327"/>
        <end position="414"/>
    </location>
</feature>